<gene>
    <name evidence="3" type="ORF">WPS_21450</name>
</gene>
<dbReference type="InterPro" id="IPR001932">
    <property type="entry name" value="PPM-type_phosphatase-like_dom"/>
</dbReference>
<dbReference type="Pfam" id="PF13581">
    <property type="entry name" value="HATPase_c_2"/>
    <property type="match status" value="1"/>
</dbReference>
<proteinExistence type="predicted"/>
<dbReference type="PROSITE" id="PS51746">
    <property type="entry name" value="PPM_2"/>
    <property type="match status" value="1"/>
</dbReference>
<organism evidence="3 4">
    <name type="scientific">Vulcanimicrobium alpinum</name>
    <dbReference type="NCBI Taxonomy" id="3016050"/>
    <lineage>
        <taxon>Bacteria</taxon>
        <taxon>Bacillati</taxon>
        <taxon>Vulcanimicrobiota</taxon>
        <taxon>Vulcanimicrobiia</taxon>
        <taxon>Vulcanimicrobiales</taxon>
        <taxon>Vulcanimicrobiaceae</taxon>
        <taxon>Vulcanimicrobium</taxon>
    </lineage>
</organism>
<evidence type="ECO:0000256" key="1">
    <source>
        <dbReference type="ARBA" id="ARBA00022801"/>
    </source>
</evidence>
<dbReference type="CDD" id="cd16936">
    <property type="entry name" value="HATPase_RsbW-like"/>
    <property type="match status" value="1"/>
</dbReference>
<dbReference type="SUPFAM" id="SSF81606">
    <property type="entry name" value="PP2C-like"/>
    <property type="match status" value="1"/>
</dbReference>
<name>A0AAN2CA16_UNVUL</name>
<accession>A0AAN2CA16</accession>
<dbReference type="InterPro" id="IPR052016">
    <property type="entry name" value="Bact_Sigma-Reg"/>
</dbReference>
<dbReference type="Gene3D" id="3.30.565.10">
    <property type="entry name" value="Histidine kinase-like ATPase, C-terminal domain"/>
    <property type="match status" value="1"/>
</dbReference>
<dbReference type="Pfam" id="PF07228">
    <property type="entry name" value="SpoIIE"/>
    <property type="match status" value="1"/>
</dbReference>
<evidence type="ECO:0000259" key="2">
    <source>
        <dbReference type="PROSITE" id="PS51746"/>
    </source>
</evidence>
<dbReference type="SMART" id="SM00331">
    <property type="entry name" value="PP2C_SIG"/>
    <property type="match status" value="1"/>
</dbReference>
<keyword evidence="1" id="KW-0378">Hydrolase</keyword>
<dbReference type="InterPro" id="IPR003594">
    <property type="entry name" value="HATPase_dom"/>
</dbReference>
<reference evidence="3 4" key="1">
    <citation type="journal article" date="2022" name="ISME Commun">
        <title>Vulcanimicrobium alpinus gen. nov. sp. nov., the first cultivated representative of the candidate phylum 'Eremiobacterota', is a metabolically versatile aerobic anoxygenic phototroph.</title>
        <authorList>
            <person name="Yabe S."/>
            <person name="Muto K."/>
            <person name="Abe K."/>
            <person name="Yokota A."/>
            <person name="Staudigel H."/>
            <person name="Tebo B.M."/>
        </authorList>
    </citation>
    <scope>NUCLEOTIDE SEQUENCE [LARGE SCALE GENOMIC DNA]</scope>
    <source>
        <strain evidence="3 4">WC8-2</strain>
    </source>
</reference>
<dbReference type="InterPro" id="IPR036457">
    <property type="entry name" value="PPM-type-like_dom_sf"/>
</dbReference>
<feature type="domain" description="PPM-type phosphatase" evidence="2">
    <location>
        <begin position="152"/>
        <end position="361"/>
    </location>
</feature>
<dbReference type="SUPFAM" id="SSF55874">
    <property type="entry name" value="ATPase domain of HSP90 chaperone/DNA topoisomerase II/histidine kinase"/>
    <property type="match status" value="1"/>
</dbReference>
<evidence type="ECO:0000313" key="3">
    <source>
        <dbReference type="EMBL" id="BDE06869.1"/>
    </source>
</evidence>
<dbReference type="PANTHER" id="PTHR43156">
    <property type="entry name" value="STAGE II SPORULATION PROTEIN E-RELATED"/>
    <property type="match status" value="1"/>
</dbReference>
<dbReference type="Gene3D" id="3.60.40.10">
    <property type="entry name" value="PPM-type phosphatase domain"/>
    <property type="match status" value="1"/>
</dbReference>
<keyword evidence="4" id="KW-1185">Reference proteome</keyword>
<dbReference type="KEGG" id="vab:WPS_21450"/>
<dbReference type="GO" id="GO:0016791">
    <property type="term" value="F:phosphatase activity"/>
    <property type="evidence" value="ECO:0007669"/>
    <property type="project" value="TreeGrafter"/>
</dbReference>
<dbReference type="AlphaFoldDB" id="A0AAN2CA16"/>
<dbReference type="EMBL" id="AP025523">
    <property type="protein sequence ID" value="BDE06869.1"/>
    <property type="molecule type" value="Genomic_DNA"/>
</dbReference>
<protein>
    <recommendedName>
        <fullName evidence="2">PPM-type phosphatase domain-containing protein</fullName>
    </recommendedName>
</protein>
<sequence length="495" mass="53781">MHMDGPVKTIDERSLSAPLRLLVAASRELATSFDYAQTLAAVAALVVPEFAAGISVELDEGEIRTMLARAGRVEHDARSFPLVSRGNALGTMRVGETRFEYDALELPMWEELALRIAVAVDAAQVYAREHHVADTLQRALLPERLPVDDRLVFDAAYLPGAEEAAVGGDWYDAFRLPDGRIAVSIGDVAGHGLRAAIVMGEVRQAFRAAALNPNSPSLVLERANTIVNMRPNPVMVTALFGIVDPGERTITYATAGHPAPILALPDGNAVMLPKDGVPLGIIDEVGATDWSFTIPPGGIFALYTDGLIEYSRDVLDGEKRLLDALRHGVVTGDADPAHALLRRIFNERTNTDDVAALVMRSADVGGSTFAFMFSAIPMAVPLVRRSLQRYVERLGFDEDETFRVLTAAGEALANAVEHAYGANRGAVRVHGSVTDSTLVLTVDDDGRWKPVQRREERGRGLPLMRALMDAVEIRTHQTRTQVRLTMELREGRVSA</sequence>
<dbReference type="InterPro" id="IPR036890">
    <property type="entry name" value="HATPase_C_sf"/>
</dbReference>
<dbReference type="Proteomes" id="UP001317532">
    <property type="component" value="Chromosome"/>
</dbReference>
<dbReference type="PANTHER" id="PTHR43156:SF2">
    <property type="entry name" value="STAGE II SPORULATION PROTEIN E"/>
    <property type="match status" value="1"/>
</dbReference>
<evidence type="ECO:0000313" key="4">
    <source>
        <dbReference type="Proteomes" id="UP001317532"/>
    </source>
</evidence>